<dbReference type="SUPFAM" id="SSF53474">
    <property type="entry name" value="alpha/beta-Hydrolases"/>
    <property type="match status" value="1"/>
</dbReference>
<dbReference type="InterPro" id="IPR029058">
    <property type="entry name" value="AB_hydrolase_fold"/>
</dbReference>
<gene>
    <name evidence="6" type="ORF">QE404_000186</name>
</gene>
<evidence type="ECO:0000256" key="3">
    <source>
        <dbReference type="SAM" id="SignalP"/>
    </source>
</evidence>
<feature type="domain" description="Peptidase S9 prolyl oligopeptidase catalytic" evidence="4">
    <location>
        <begin position="523"/>
        <end position="715"/>
    </location>
</feature>
<feature type="chain" id="PRO_5046667366" evidence="3">
    <location>
        <begin position="28"/>
        <end position="715"/>
    </location>
</feature>
<dbReference type="PANTHER" id="PTHR11731:SF193">
    <property type="entry name" value="DIPEPTIDYL PEPTIDASE 9"/>
    <property type="match status" value="1"/>
</dbReference>
<dbReference type="PANTHER" id="PTHR11731">
    <property type="entry name" value="PROTEASE FAMILY S9B,C DIPEPTIDYL-PEPTIDASE IV-RELATED"/>
    <property type="match status" value="1"/>
</dbReference>
<evidence type="ECO:0000313" key="7">
    <source>
        <dbReference type="Proteomes" id="UP001225072"/>
    </source>
</evidence>
<evidence type="ECO:0000313" key="6">
    <source>
        <dbReference type="EMBL" id="MDQ1095039.1"/>
    </source>
</evidence>
<keyword evidence="3" id="KW-0732">Signal</keyword>
<organism evidence="6 7">
    <name type="scientific">Chryseobacterium camelliae</name>
    <dbReference type="NCBI Taxonomy" id="1265445"/>
    <lineage>
        <taxon>Bacteria</taxon>
        <taxon>Pseudomonadati</taxon>
        <taxon>Bacteroidota</taxon>
        <taxon>Flavobacteriia</taxon>
        <taxon>Flavobacteriales</taxon>
        <taxon>Weeksellaceae</taxon>
        <taxon>Chryseobacterium group</taxon>
        <taxon>Chryseobacterium</taxon>
    </lineage>
</organism>
<dbReference type="GO" id="GO:0008239">
    <property type="term" value="F:dipeptidyl-peptidase activity"/>
    <property type="evidence" value="ECO:0007669"/>
    <property type="project" value="UniProtKB-EC"/>
</dbReference>
<dbReference type="InterPro" id="IPR002471">
    <property type="entry name" value="Pept_S9_AS"/>
</dbReference>
<evidence type="ECO:0000259" key="4">
    <source>
        <dbReference type="Pfam" id="PF00326"/>
    </source>
</evidence>
<dbReference type="Proteomes" id="UP001225072">
    <property type="component" value="Unassembled WGS sequence"/>
</dbReference>
<keyword evidence="2 6" id="KW-0378">Hydrolase</keyword>
<reference evidence="6 7" key="1">
    <citation type="submission" date="2023-07" db="EMBL/GenBank/DDBJ databases">
        <title>Functional and genomic diversity of the sorghum phyllosphere microbiome.</title>
        <authorList>
            <person name="Shade A."/>
        </authorList>
    </citation>
    <scope>NUCLEOTIDE SEQUENCE [LARGE SCALE GENOMIC DNA]</scope>
    <source>
        <strain evidence="6 7">SORGH_AS_1064</strain>
    </source>
</reference>
<keyword evidence="7" id="KW-1185">Reference proteome</keyword>
<comment type="caution">
    <text evidence="6">The sequence shown here is derived from an EMBL/GenBank/DDBJ whole genome shotgun (WGS) entry which is preliminary data.</text>
</comment>
<dbReference type="InterPro" id="IPR050278">
    <property type="entry name" value="Serine_Prot_S9B/DPPIV"/>
</dbReference>
<evidence type="ECO:0000256" key="1">
    <source>
        <dbReference type="ARBA" id="ARBA00022670"/>
    </source>
</evidence>
<sequence>MILEFRMKKIFLTLSLAAAFHSFSAQEITLDKIYSGYYRGKGIAGITSMKNGENYLVIEPTGIAKYSYKTSQKEGNIIDGQFESYEFSDDESKILLLKESQPIYRHSFLGKFEVKDLKSGKVTSLNNGDTVQEPRFSPDASKVAFIADNNLFYQDLNTGKITQITADGKKNSIINGLADWVYEEEFGHARQYEWTKNSDAIVFVKSDESQVPEIYIPIYGKTLYPTEMRYKYPKAGENNSVVSAQLYRLDTGKTIPVNLGAFKNYYIANVFQTAKPDEIVLITSQRIQNASDVLKVNTKTGAVQKLFTETDEKWIDTDNPTLEFLEDDSFLWASERDGNRHLYWYDQNGKLKKQVTKGNWEITDYYGYNPKSKEIYVQTTEKGSINKVVSKINIENGKSQLISKPDGNNSASFSKNYNYFIETSSTAASPYTFVLKDGNGKVVKELQNNNEQLQKLKADNFVDKEFITIPNAVGDQMNAWIMKPKNFDPNKKYPLFMYQYSGPGSQQVSNSWDIGNTLWFNHLIQKGYIVACVDGRGTGYKGAKFKKVTYMNLGKYEIEDQITAAKWFGNQPYIDKTRIGMFGWSFGGYMTSLAMTKGADVFKMGIAVAPVTNWRYYDSVYTERFLRTPQENPDGYDKNSPTEYAGLLKGKFLLIHGTADDNVHFQNSMEFSEALIQNRKQFDFMAYPDKNHGIYGGYTRPQLYQKMTNFILENL</sequence>
<accession>A0ABU0TD89</accession>
<feature type="domain" description="Dipeptidylpeptidase IV N-terminal" evidence="5">
    <location>
        <begin position="88"/>
        <end position="431"/>
    </location>
</feature>
<keyword evidence="1" id="KW-0645">Protease</keyword>
<dbReference type="PROSITE" id="PS00708">
    <property type="entry name" value="PRO_ENDOPEP_SER"/>
    <property type="match status" value="1"/>
</dbReference>
<dbReference type="Gene3D" id="2.140.10.30">
    <property type="entry name" value="Dipeptidylpeptidase IV, N-terminal domain"/>
    <property type="match status" value="1"/>
</dbReference>
<proteinExistence type="predicted"/>
<dbReference type="Pfam" id="PF00326">
    <property type="entry name" value="Peptidase_S9"/>
    <property type="match status" value="1"/>
</dbReference>
<dbReference type="EMBL" id="JAUTAL010000001">
    <property type="protein sequence ID" value="MDQ1095039.1"/>
    <property type="molecule type" value="Genomic_DNA"/>
</dbReference>
<evidence type="ECO:0000259" key="5">
    <source>
        <dbReference type="Pfam" id="PF00930"/>
    </source>
</evidence>
<dbReference type="InterPro" id="IPR002469">
    <property type="entry name" value="Peptidase_S9B_N"/>
</dbReference>
<dbReference type="Pfam" id="PF00930">
    <property type="entry name" value="DPPIV_N"/>
    <property type="match status" value="1"/>
</dbReference>
<evidence type="ECO:0000256" key="2">
    <source>
        <dbReference type="ARBA" id="ARBA00022801"/>
    </source>
</evidence>
<dbReference type="SUPFAM" id="SSF82171">
    <property type="entry name" value="DPP6 N-terminal domain-like"/>
    <property type="match status" value="1"/>
</dbReference>
<protein>
    <submittedName>
        <fullName evidence="6">Dipeptidyl-peptidase-4</fullName>
        <ecNumber evidence="6">3.4.14.5</ecNumber>
    </submittedName>
</protein>
<feature type="signal peptide" evidence="3">
    <location>
        <begin position="1"/>
        <end position="27"/>
    </location>
</feature>
<dbReference type="InterPro" id="IPR001375">
    <property type="entry name" value="Peptidase_S9_cat"/>
</dbReference>
<dbReference type="Gene3D" id="3.40.50.1820">
    <property type="entry name" value="alpha/beta hydrolase"/>
    <property type="match status" value="1"/>
</dbReference>
<dbReference type="EC" id="3.4.14.5" evidence="6"/>
<name>A0ABU0TD89_9FLAO</name>